<evidence type="ECO:0000256" key="6">
    <source>
        <dbReference type="SAM" id="SignalP"/>
    </source>
</evidence>
<reference evidence="8" key="1">
    <citation type="submission" date="2025-08" db="UniProtKB">
        <authorList>
            <consortium name="Ensembl"/>
        </authorList>
    </citation>
    <scope>IDENTIFICATION</scope>
</reference>
<keyword evidence="6" id="KW-0732">Signal</keyword>
<dbReference type="PRINTS" id="PR00722">
    <property type="entry name" value="CHYMOTRYPSIN"/>
</dbReference>
<dbReference type="GO" id="GO:0006508">
    <property type="term" value="P:proteolysis"/>
    <property type="evidence" value="ECO:0007669"/>
    <property type="project" value="UniProtKB-KW"/>
</dbReference>
<reference evidence="8" key="2">
    <citation type="submission" date="2025-09" db="UniProtKB">
        <authorList>
            <consortium name="Ensembl"/>
        </authorList>
    </citation>
    <scope>IDENTIFICATION</scope>
</reference>
<evidence type="ECO:0000256" key="3">
    <source>
        <dbReference type="ARBA" id="ARBA00022825"/>
    </source>
</evidence>
<feature type="signal peptide" evidence="6">
    <location>
        <begin position="1"/>
        <end position="22"/>
    </location>
</feature>
<keyword evidence="2 5" id="KW-0378">Hydrolase</keyword>
<organism evidence="8 9">
    <name type="scientific">Neolamprologus brichardi</name>
    <name type="common">Fairy cichlid</name>
    <name type="synonym">Lamprologus brichardi</name>
    <dbReference type="NCBI Taxonomy" id="32507"/>
    <lineage>
        <taxon>Eukaryota</taxon>
        <taxon>Metazoa</taxon>
        <taxon>Chordata</taxon>
        <taxon>Craniata</taxon>
        <taxon>Vertebrata</taxon>
        <taxon>Euteleostomi</taxon>
        <taxon>Actinopterygii</taxon>
        <taxon>Neopterygii</taxon>
        <taxon>Teleostei</taxon>
        <taxon>Neoteleostei</taxon>
        <taxon>Acanthomorphata</taxon>
        <taxon>Ovalentaria</taxon>
        <taxon>Cichlomorphae</taxon>
        <taxon>Cichliformes</taxon>
        <taxon>Cichlidae</taxon>
        <taxon>African cichlids</taxon>
        <taxon>Pseudocrenilabrinae</taxon>
        <taxon>Lamprologini</taxon>
        <taxon>Neolamprologus</taxon>
    </lineage>
</organism>
<feature type="domain" description="Peptidase S1" evidence="7">
    <location>
        <begin position="38"/>
        <end position="275"/>
    </location>
</feature>
<dbReference type="InterPro" id="IPR043504">
    <property type="entry name" value="Peptidase_S1_PA_chymotrypsin"/>
</dbReference>
<proteinExistence type="predicted"/>
<dbReference type="CDD" id="cd00190">
    <property type="entry name" value="Tryp_SPc"/>
    <property type="match status" value="1"/>
</dbReference>
<evidence type="ECO:0000256" key="4">
    <source>
        <dbReference type="ARBA" id="ARBA00023157"/>
    </source>
</evidence>
<keyword evidence="3 5" id="KW-0720">Serine protease</keyword>
<dbReference type="InterPro" id="IPR033116">
    <property type="entry name" value="TRYPSIN_SER"/>
</dbReference>
<evidence type="ECO:0000313" key="9">
    <source>
        <dbReference type="Proteomes" id="UP000261580"/>
    </source>
</evidence>
<evidence type="ECO:0000256" key="5">
    <source>
        <dbReference type="RuleBase" id="RU363034"/>
    </source>
</evidence>
<sequence>MTLWFRCLYSASFTILNSAVCGQRSATVQNVTQPRSRIVGGSPAPPGSWPWLVNLQLDGALMCGGVLVDSSWVVTAAHCFAGLVCMSVVGEFDITKTDPDEQVLKVNRVIPHPKFNPKTFNNDIALVELTSPVVLSQHVTPVCLPSDSLCHASLMKVQLIFVSYQINNGVFLSTDGPSADVVMEAKVPLLPQSTCKSALGKELVTNTMLCAGYLSGGIDSCQGDSGGPLIYQDRISGRFQLHGITSWGDGCGEKGKPGVYTRVSAFSDWIQAEIQSKLCIYIDIK</sequence>
<protein>
    <submittedName>
        <fullName evidence="8">Serine protease 56</fullName>
    </submittedName>
</protein>
<dbReference type="SMART" id="SM00020">
    <property type="entry name" value="Tryp_SPc"/>
    <property type="match status" value="1"/>
</dbReference>
<feature type="chain" id="PRO_5018763300" evidence="6">
    <location>
        <begin position="23"/>
        <end position="285"/>
    </location>
</feature>
<evidence type="ECO:0000256" key="2">
    <source>
        <dbReference type="ARBA" id="ARBA00022801"/>
    </source>
</evidence>
<evidence type="ECO:0000259" key="7">
    <source>
        <dbReference type="PROSITE" id="PS50240"/>
    </source>
</evidence>
<dbReference type="Pfam" id="PF00089">
    <property type="entry name" value="Trypsin"/>
    <property type="match status" value="1"/>
</dbReference>
<dbReference type="PANTHER" id="PTHR24252:SF10">
    <property type="entry name" value="SERINE PROTEASE 56"/>
    <property type="match status" value="1"/>
</dbReference>
<dbReference type="InterPro" id="IPR001314">
    <property type="entry name" value="Peptidase_S1A"/>
</dbReference>
<dbReference type="GeneTree" id="ENSGT00940000157183"/>
<dbReference type="Proteomes" id="UP000261580">
    <property type="component" value="Unassembled WGS sequence"/>
</dbReference>
<keyword evidence="1 5" id="KW-0645">Protease</keyword>
<dbReference type="InterPro" id="IPR018114">
    <property type="entry name" value="TRYPSIN_HIS"/>
</dbReference>
<accession>A0A3Q4HSK7</accession>
<evidence type="ECO:0000256" key="1">
    <source>
        <dbReference type="ARBA" id="ARBA00022670"/>
    </source>
</evidence>
<keyword evidence="4" id="KW-1015">Disulfide bond</keyword>
<name>A0A3Q4HSK7_NEOBR</name>
<dbReference type="GO" id="GO:0004252">
    <property type="term" value="F:serine-type endopeptidase activity"/>
    <property type="evidence" value="ECO:0007669"/>
    <property type="project" value="InterPro"/>
</dbReference>
<dbReference type="PROSITE" id="PS00135">
    <property type="entry name" value="TRYPSIN_SER"/>
    <property type="match status" value="1"/>
</dbReference>
<dbReference type="SUPFAM" id="SSF50494">
    <property type="entry name" value="Trypsin-like serine proteases"/>
    <property type="match status" value="1"/>
</dbReference>
<dbReference type="InterPro" id="IPR001254">
    <property type="entry name" value="Trypsin_dom"/>
</dbReference>
<evidence type="ECO:0000313" key="8">
    <source>
        <dbReference type="Ensembl" id="ENSNBRP00000023908.1"/>
    </source>
</evidence>
<dbReference type="Gene3D" id="2.40.10.10">
    <property type="entry name" value="Trypsin-like serine proteases"/>
    <property type="match status" value="1"/>
</dbReference>
<dbReference type="PROSITE" id="PS50240">
    <property type="entry name" value="TRYPSIN_DOM"/>
    <property type="match status" value="1"/>
</dbReference>
<keyword evidence="9" id="KW-1185">Reference proteome</keyword>
<dbReference type="Ensembl" id="ENSNBRT00000024527.1">
    <property type="protein sequence ID" value="ENSNBRP00000023908.1"/>
    <property type="gene ID" value="ENSNBRG00000018026.1"/>
</dbReference>
<dbReference type="InterPro" id="IPR009003">
    <property type="entry name" value="Peptidase_S1_PA"/>
</dbReference>
<dbReference type="PROSITE" id="PS00134">
    <property type="entry name" value="TRYPSIN_HIS"/>
    <property type="match status" value="1"/>
</dbReference>
<dbReference type="FunFam" id="2.40.10.10:FF:000003">
    <property type="entry name" value="Transmembrane serine protease 3"/>
    <property type="match status" value="1"/>
</dbReference>
<dbReference type="PANTHER" id="PTHR24252">
    <property type="entry name" value="ACROSIN-RELATED"/>
    <property type="match status" value="1"/>
</dbReference>
<dbReference type="AlphaFoldDB" id="A0A3Q4HSK7"/>